<dbReference type="AlphaFoldDB" id="A0A7W7MZ59"/>
<protein>
    <recommendedName>
        <fullName evidence="2">Peptidase C51 domain-containing protein</fullName>
    </recommendedName>
</protein>
<reference evidence="3" key="3">
    <citation type="submission" date="2023-12" db="EMBL/GenBank/DDBJ databases">
        <authorList>
            <person name="Sun Q."/>
            <person name="Inoue M."/>
        </authorList>
    </citation>
    <scope>NUCLEOTIDE SEQUENCE</scope>
    <source>
        <strain evidence="3">JCM 10667</strain>
    </source>
</reference>
<dbReference type="EMBL" id="BAAAHD010000095">
    <property type="protein sequence ID" value="GAA0600056.1"/>
    <property type="molecule type" value="Genomic_DNA"/>
</dbReference>
<feature type="region of interest" description="Disordered" evidence="1">
    <location>
        <begin position="82"/>
        <end position="152"/>
    </location>
</feature>
<dbReference type="Proteomes" id="UP000549343">
    <property type="component" value="Unassembled WGS sequence"/>
</dbReference>
<dbReference type="Pfam" id="PF05257">
    <property type="entry name" value="CHAP"/>
    <property type="match status" value="1"/>
</dbReference>
<reference evidence="3 6" key="1">
    <citation type="journal article" date="2019" name="Int. J. Syst. Evol. Microbiol.">
        <title>The Global Catalogue of Microorganisms (GCM) 10K type strain sequencing project: providing services to taxonomists for standard genome sequencing and annotation.</title>
        <authorList>
            <consortium name="The Broad Institute Genomics Platform"/>
            <consortium name="The Broad Institute Genome Sequencing Center for Infectious Disease"/>
            <person name="Wu L."/>
            <person name="Ma J."/>
        </authorList>
    </citation>
    <scope>NUCLEOTIDE SEQUENCE [LARGE SCALE GENOMIC DNA]</scope>
    <source>
        <strain evidence="3 6">JCM 10667</strain>
    </source>
</reference>
<dbReference type="InterPro" id="IPR007921">
    <property type="entry name" value="CHAP_dom"/>
</dbReference>
<evidence type="ECO:0000313" key="5">
    <source>
        <dbReference type="Proteomes" id="UP000549343"/>
    </source>
</evidence>
<evidence type="ECO:0000313" key="4">
    <source>
        <dbReference type="EMBL" id="MBB4776513.1"/>
    </source>
</evidence>
<keyword evidence="6" id="KW-1185">Reference proteome</keyword>
<dbReference type="Proteomes" id="UP001501427">
    <property type="component" value="Unassembled WGS sequence"/>
</dbReference>
<name>A0A7W7MZ59_9ACTN</name>
<dbReference type="RefSeq" id="WP_229808098.1">
    <property type="nucleotide sequence ID" value="NZ_BAAAHD010000095.1"/>
</dbReference>
<comment type="caution">
    <text evidence="4">The sequence shown here is derived from an EMBL/GenBank/DDBJ whole genome shotgun (WGS) entry which is preliminary data.</text>
</comment>
<proteinExistence type="predicted"/>
<evidence type="ECO:0000259" key="2">
    <source>
        <dbReference type="Pfam" id="PF05257"/>
    </source>
</evidence>
<organism evidence="4 5">
    <name type="scientific">Actinomadura livida</name>
    <dbReference type="NCBI Taxonomy" id="79909"/>
    <lineage>
        <taxon>Bacteria</taxon>
        <taxon>Bacillati</taxon>
        <taxon>Actinomycetota</taxon>
        <taxon>Actinomycetes</taxon>
        <taxon>Streptosporangiales</taxon>
        <taxon>Thermomonosporaceae</taxon>
        <taxon>Actinomadura</taxon>
    </lineage>
</organism>
<feature type="compositionally biased region" description="Basic and acidic residues" evidence="1">
    <location>
        <begin position="99"/>
        <end position="152"/>
    </location>
</feature>
<feature type="region of interest" description="Disordered" evidence="1">
    <location>
        <begin position="1"/>
        <end position="46"/>
    </location>
</feature>
<evidence type="ECO:0000313" key="6">
    <source>
        <dbReference type="Proteomes" id="UP001501427"/>
    </source>
</evidence>
<reference evidence="4 5" key="2">
    <citation type="submission" date="2020-08" db="EMBL/GenBank/DDBJ databases">
        <title>Sequencing the genomes of 1000 actinobacteria strains.</title>
        <authorList>
            <person name="Klenk H.-P."/>
        </authorList>
    </citation>
    <scope>NUCLEOTIDE SEQUENCE [LARGE SCALE GENOMIC DNA]</scope>
    <source>
        <strain evidence="4 5">DSM 44772</strain>
    </source>
</reference>
<gene>
    <name evidence="4" type="ORF">F4557_004931</name>
    <name evidence="3" type="ORF">GCM10009546_72610</name>
</gene>
<feature type="domain" description="Peptidase C51" evidence="2">
    <location>
        <begin position="202"/>
        <end position="286"/>
    </location>
</feature>
<evidence type="ECO:0000256" key="1">
    <source>
        <dbReference type="SAM" id="MobiDB-lite"/>
    </source>
</evidence>
<evidence type="ECO:0000313" key="3">
    <source>
        <dbReference type="EMBL" id="GAA0600056.1"/>
    </source>
</evidence>
<sequence length="311" mass="33078">MPGAHRKKSPGKKSPAEKPPAEPSPAENQKPSGRHRKPGRLTLTWRTTGGVIVGAAVLGTAAATAQASVLPFGSVPTQVTAADLDGAKGGGERGGTSSSKDKVKGGPKKESRATPKDGGGRDGGKGEDGERSGNERPESGDSEKPAEDTRPTAERAIELARSQVGIKEDGNGETKFNKWYTESSRAKETVARDGGSVGGYEAAAWCDMFISWIGDQLGFTDQIGSDAWTIAHAKWFRDQGRWGTEPKPGAIVFYSWRGGKSLDDIVHIGIVTKKINDSTIEAVEGNTDKAVRVRERPTRSIVGYGYPEYRS</sequence>
<feature type="compositionally biased region" description="Basic residues" evidence="1">
    <location>
        <begin position="1"/>
        <end position="11"/>
    </location>
</feature>
<dbReference type="Gene3D" id="3.90.1720.10">
    <property type="entry name" value="endopeptidase domain like (from Nostoc punctiforme)"/>
    <property type="match status" value="1"/>
</dbReference>
<accession>A0A7W7MZ59</accession>
<dbReference type="EMBL" id="JACHMV010000001">
    <property type="protein sequence ID" value="MBB4776513.1"/>
    <property type="molecule type" value="Genomic_DNA"/>
</dbReference>